<dbReference type="EMBL" id="JAACJN010000047">
    <property type="protein sequence ID" value="KAF5383493.1"/>
    <property type="molecule type" value="Genomic_DNA"/>
</dbReference>
<dbReference type="Gene3D" id="1.20.5.170">
    <property type="match status" value="1"/>
</dbReference>
<dbReference type="GO" id="GO:0003700">
    <property type="term" value="F:DNA-binding transcription factor activity"/>
    <property type="evidence" value="ECO:0007669"/>
    <property type="project" value="InterPro"/>
</dbReference>
<dbReference type="PROSITE" id="PS00036">
    <property type="entry name" value="BZIP_BASIC"/>
    <property type="match status" value="1"/>
</dbReference>
<gene>
    <name evidence="3" type="ORF">D9757_006091</name>
</gene>
<evidence type="ECO:0000313" key="3">
    <source>
        <dbReference type="EMBL" id="KAF5383493.1"/>
    </source>
</evidence>
<dbReference type="InterPro" id="IPR004827">
    <property type="entry name" value="bZIP"/>
</dbReference>
<protein>
    <recommendedName>
        <fullName evidence="2">BZIP domain-containing protein</fullName>
    </recommendedName>
</protein>
<keyword evidence="4" id="KW-1185">Reference proteome</keyword>
<feature type="region of interest" description="Disordered" evidence="1">
    <location>
        <begin position="1"/>
        <end position="61"/>
    </location>
</feature>
<dbReference type="PROSITE" id="PS50217">
    <property type="entry name" value="BZIP"/>
    <property type="match status" value="1"/>
</dbReference>
<feature type="region of interest" description="Disordered" evidence="1">
    <location>
        <begin position="127"/>
        <end position="147"/>
    </location>
</feature>
<dbReference type="OrthoDB" id="3020922at2759"/>
<feature type="compositionally biased region" description="Low complexity" evidence="1">
    <location>
        <begin position="127"/>
        <end position="142"/>
    </location>
</feature>
<feature type="compositionally biased region" description="Low complexity" evidence="1">
    <location>
        <begin position="100"/>
        <end position="113"/>
    </location>
</feature>
<evidence type="ECO:0000313" key="4">
    <source>
        <dbReference type="Proteomes" id="UP000518752"/>
    </source>
</evidence>
<sequence>MAKSASPSPTPSASNMQTDASPPSSGAPQPNYTHVSAETLSLRTTNRRERNRIASQKCRARKSARLTYLEGRVAELEDEVRVLRTTLGTAASTIPTTLGQAPQTPALSPQSSLSSVASSTRSLSSIQSSSLASITSTSSLDTLPDEDVEDESTVAKLKQENETLKACMTQFEREWNAALASLGVNVPPPNGKQNASDSTSAANGVTANGSPEPPSQPLHSLATLIAAASHLTPQ</sequence>
<dbReference type="Proteomes" id="UP000518752">
    <property type="component" value="Unassembled WGS sequence"/>
</dbReference>
<feature type="domain" description="BZIP" evidence="2">
    <location>
        <begin position="41"/>
        <end position="87"/>
    </location>
</feature>
<organism evidence="3 4">
    <name type="scientific">Collybiopsis confluens</name>
    <dbReference type="NCBI Taxonomy" id="2823264"/>
    <lineage>
        <taxon>Eukaryota</taxon>
        <taxon>Fungi</taxon>
        <taxon>Dikarya</taxon>
        <taxon>Basidiomycota</taxon>
        <taxon>Agaricomycotina</taxon>
        <taxon>Agaricomycetes</taxon>
        <taxon>Agaricomycetidae</taxon>
        <taxon>Agaricales</taxon>
        <taxon>Marasmiineae</taxon>
        <taxon>Omphalotaceae</taxon>
        <taxon>Collybiopsis</taxon>
    </lineage>
</organism>
<dbReference type="Pfam" id="PF00170">
    <property type="entry name" value="bZIP_1"/>
    <property type="match status" value="1"/>
</dbReference>
<feature type="region of interest" description="Disordered" evidence="1">
    <location>
        <begin position="94"/>
        <end position="113"/>
    </location>
</feature>
<feature type="compositionally biased region" description="Polar residues" evidence="1">
    <location>
        <begin position="15"/>
        <end position="44"/>
    </location>
</feature>
<feature type="compositionally biased region" description="Low complexity" evidence="1">
    <location>
        <begin position="1"/>
        <end position="14"/>
    </location>
</feature>
<evidence type="ECO:0000259" key="2">
    <source>
        <dbReference type="PROSITE" id="PS50217"/>
    </source>
</evidence>
<feature type="compositionally biased region" description="Polar residues" evidence="1">
    <location>
        <begin position="191"/>
        <end position="209"/>
    </location>
</feature>
<dbReference type="AlphaFoldDB" id="A0A8H5HHK7"/>
<reference evidence="3 4" key="1">
    <citation type="journal article" date="2020" name="ISME J.">
        <title>Uncovering the hidden diversity of litter-decomposition mechanisms in mushroom-forming fungi.</title>
        <authorList>
            <person name="Floudas D."/>
            <person name="Bentzer J."/>
            <person name="Ahren D."/>
            <person name="Johansson T."/>
            <person name="Persson P."/>
            <person name="Tunlid A."/>
        </authorList>
    </citation>
    <scope>NUCLEOTIDE SEQUENCE [LARGE SCALE GENOMIC DNA]</scope>
    <source>
        <strain evidence="3 4">CBS 406.79</strain>
    </source>
</reference>
<name>A0A8H5HHK7_9AGAR</name>
<dbReference type="SMART" id="SM00338">
    <property type="entry name" value="BRLZ"/>
    <property type="match status" value="1"/>
</dbReference>
<comment type="caution">
    <text evidence="3">The sequence shown here is derived from an EMBL/GenBank/DDBJ whole genome shotgun (WGS) entry which is preliminary data.</text>
</comment>
<evidence type="ECO:0000256" key="1">
    <source>
        <dbReference type="SAM" id="MobiDB-lite"/>
    </source>
</evidence>
<proteinExistence type="predicted"/>
<accession>A0A8H5HHK7</accession>
<dbReference type="SUPFAM" id="SSF57959">
    <property type="entry name" value="Leucine zipper domain"/>
    <property type="match status" value="1"/>
</dbReference>
<feature type="region of interest" description="Disordered" evidence="1">
    <location>
        <begin position="182"/>
        <end position="219"/>
    </location>
</feature>
<dbReference type="InterPro" id="IPR046347">
    <property type="entry name" value="bZIP_sf"/>
</dbReference>